<feature type="domain" description="SCD" evidence="2">
    <location>
        <begin position="8"/>
        <end position="93"/>
    </location>
</feature>
<dbReference type="GO" id="GO:0005634">
    <property type="term" value="C:nucleus"/>
    <property type="evidence" value="ECO:0007669"/>
    <property type="project" value="TreeGrafter"/>
</dbReference>
<evidence type="ECO:0000256" key="1">
    <source>
        <dbReference type="ARBA" id="ARBA00005486"/>
    </source>
</evidence>
<dbReference type="SUPFAM" id="SSF48371">
    <property type="entry name" value="ARM repeat"/>
    <property type="match status" value="1"/>
</dbReference>
<proteinExistence type="inferred from homology"/>
<dbReference type="GO" id="GO:0007062">
    <property type="term" value="P:sister chromatid cohesion"/>
    <property type="evidence" value="ECO:0007669"/>
    <property type="project" value="TreeGrafter"/>
</dbReference>
<dbReference type="PROSITE" id="PS51425">
    <property type="entry name" value="SCD"/>
    <property type="match status" value="1"/>
</dbReference>
<dbReference type="GO" id="GO:0003682">
    <property type="term" value="F:chromatin binding"/>
    <property type="evidence" value="ECO:0007669"/>
    <property type="project" value="TreeGrafter"/>
</dbReference>
<dbReference type="Ensembl" id="ENSSOCT00000007831.1">
    <property type="protein sequence ID" value="ENSSOCP00000007639.1"/>
    <property type="gene ID" value="ENSSOCG00000005847.1"/>
</dbReference>
<reference evidence="3" key="2">
    <citation type="submission" date="2025-09" db="UniProtKB">
        <authorList>
            <consortium name="Ensembl"/>
        </authorList>
    </citation>
    <scope>IDENTIFICATION</scope>
</reference>
<dbReference type="Pfam" id="PF21581">
    <property type="entry name" value="SCD"/>
    <property type="match status" value="1"/>
</dbReference>
<reference evidence="3" key="1">
    <citation type="submission" date="2025-08" db="UniProtKB">
        <authorList>
            <consortium name="Ensembl"/>
        </authorList>
    </citation>
    <scope>IDENTIFICATION</scope>
</reference>
<sequence length="107" mass="12801">MKKYPELKKKKSFDVIPEIRATCIEEFGSWIKTYPDAFLNDNYLKYIGWMLYDKQAEVRLKCLLGLQGIYSRRELVSRMDLFTSRFKVNRLLLLFLLILKKDPLSPF</sequence>
<organism evidence="3 4">
    <name type="scientific">Strix occidentalis caurina</name>
    <name type="common">northern spotted owl</name>
    <dbReference type="NCBI Taxonomy" id="311401"/>
    <lineage>
        <taxon>Eukaryota</taxon>
        <taxon>Metazoa</taxon>
        <taxon>Chordata</taxon>
        <taxon>Craniata</taxon>
        <taxon>Vertebrata</taxon>
        <taxon>Euteleostomi</taxon>
        <taxon>Archelosauria</taxon>
        <taxon>Archosauria</taxon>
        <taxon>Dinosauria</taxon>
        <taxon>Saurischia</taxon>
        <taxon>Theropoda</taxon>
        <taxon>Coelurosauria</taxon>
        <taxon>Aves</taxon>
        <taxon>Neognathae</taxon>
        <taxon>Neoaves</taxon>
        <taxon>Telluraves</taxon>
        <taxon>Strigiformes</taxon>
        <taxon>Strigidae</taxon>
        <taxon>Strix</taxon>
    </lineage>
</organism>
<name>A0A8D0EYV1_STROC</name>
<evidence type="ECO:0000313" key="4">
    <source>
        <dbReference type="Proteomes" id="UP000694551"/>
    </source>
</evidence>
<keyword evidence="4" id="KW-1185">Reference proteome</keyword>
<protein>
    <recommendedName>
        <fullName evidence="2">SCD domain-containing protein</fullName>
    </recommendedName>
</protein>
<dbReference type="InterPro" id="IPR020839">
    <property type="entry name" value="SCD"/>
</dbReference>
<evidence type="ECO:0000313" key="3">
    <source>
        <dbReference type="Ensembl" id="ENSSOCP00000007639.1"/>
    </source>
</evidence>
<dbReference type="AlphaFoldDB" id="A0A8D0EYV1"/>
<dbReference type="PANTHER" id="PTHR11199">
    <property type="entry name" value="STROMAL ANTIGEN"/>
    <property type="match status" value="1"/>
</dbReference>
<dbReference type="InterPro" id="IPR016024">
    <property type="entry name" value="ARM-type_fold"/>
</dbReference>
<dbReference type="PANTHER" id="PTHR11199:SF2">
    <property type="entry name" value="COHESIN SUBUNIT SA"/>
    <property type="match status" value="1"/>
</dbReference>
<dbReference type="InterPro" id="IPR039662">
    <property type="entry name" value="Cohesin_Scc3/SA"/>
</dbReference>
<accession>A0A8D0EYV1</accession>
<evidence type="ECO:0000259" key="2">
    <source>
        <dbReference type="PROSITE" id="PS51425"/>
    </source>
</evidence>
<comment type="similarity">
    <text evidence="1">Belongs to the SCC3 family.</text>
</comment>
<dbReference type="GO" id="GO:0000785">
    <property type="term" value="C:chromatin"/>
    <property type="evidence" value="ECO:0007669"/>
    <property type="project" value="TreeGrafter"/>
</dbReference>
<dbReference type="GO" id="GO:0008278">
    <property type="term" value="C:cohesin complex"/>
    <property type="evidence" value="ECO:0007669"/>
    <property type="project" value="TreeGrafter"/>
</dbReference>
<dbReference type="Proteomes" id="UP000694551">
    <property type="component" value="Unplaced"/>
</dbReference>